<feature type="chain" id="PRO_5001925846" evidence="1">
    <location>
        <begin position="24"/>
        <end position="551"/>
    </location>
</feature>
<organism evidence="2 3">
    <name type="scientific">Hoylesella buccalis DNF00853</name>
    <dbReference type="NCBI Taxonomy" id="1401074"/>
    <lineage>
        <taxon>Bacteria</taxon>
        <taxon>Pseudomonadati</taxon>
        <taxon>Bacteroidota</taxon>
        <taxon>Bacteroidia</taxon>
        <taxon>Bacteroidales</taxon>
        <taxon>Prevotellaceae</taxon>
        <taxon>Hoylesella</taxon>
    </lineage>
</organism>
<comment type="caution">
    <text evidence="2">The sequence shown here is derived from an EMBL/GenBank/DDBJ whole genome shotgun (WGS) entry which is preliminary data.</text>
</comment>
<dbReference type="Gene3D" id="1.25.40.390">
    <property type="match status" value="1"/>
</dbReference>
<dbReference type="InterPro" id="IPR024302">
    <property type="entry name" value="SusD-like"/>
</dbReference>
<dbReference type="Proteomes" id="UP000029556">
    <property type="component" value="Unassembled WGS sequence"/>
</dbReference>
<proteinExistence type="predicted"/>
<dbReference type="InterPro" id="IPR011990">
    <property type="entry name" value="TPR-like_helical_dom_sf"/>
</dbReference>
<evidence type="ECO:0000313" key="3">
    <source>
        <dbReference type="Proteomes" id="UP000029556"/>
    </source>
</evidence>
<evidence type="ECO:0000313" key="2">
    <source>
        <dbReference type="EMBL" id="KGF32884.1"/>
    </source>
</evidence>
<dbReference type="AlphaFoldDB" id="A0A096BIB4"/>
<evidence type="ECO:0000256" key="1">
    <source>
        <dbReference type="SAM" id="SignalP"/>
    </source>
</evidence>
<feature type="signal peptide" evidence="1">
    <location>
        <begin position="1"/>
        <end position="23"/>
    </location>
</feature>
<dbReference type="PROSITE" id="PS51257">
    <property type="entry name" value="PROKAR_LIPOPROTEIN"/>
    <property type="match status" value="1"/>
</dbReference>
<reference evidence="2 3" key="1">
    <citation type="submission" date="2014-07" db="EMBL/GenBank/DDBJ databases">
        <authorList>
            <person name="McCorrison J."/>
            <person name="Sanka R."/>
            <person name="Torralba M."/>
            <person name="Gillis M."/>
            <person name="Haft D.H."/>
            <person name="Methe B."/>
            <person name="Sutton G."/>
            <person name="Nelson K.E."/>
        </authorList>
    </citation>
    <scope>NUCLEOTIDE SEQUENCE [LARGE SCALE GENOMIC DNA]</scope>
    <source>
        <strain evidence="2 3">DNF00853</strain>
    </source>
</reference>
<dbReference type="Pfam" id="PF12741">
    <property type="entry name" value="SusD-like"/>
    <property type="match status" value="1"/>
</dbReference>
<keyword evidence="1" id="KW-0732">Signal</keyword>
<accession>A0A096BIB4</accession>
<dbReference type="RefSeq" id="WP_036875153.1">
    <property type="nucleotide sequence ID" value="NZ_JRNN01000097.1"/>
</dbReference>
<dbReference type="OrthoDB" id="1387301at2"/>
<protein>
    <submittedName>
        <fullName evidence="2">Starch-binding protein</fullName>
    </submittedName>
</protein>
<dbReference type="EMBL" id="JRNN01000097">
    <property type="protein sequence ID" value="KGF32884.1"/>
    <property type="molecule type" value="Genomic_DNA"/>
</dbReference>
<dbReference type="SUPFAM" id="SSF48452">
    <property type="entry name" value="TPR-like"/>
    <property type="match status" value="1"/>
</dbReference>
<sequence length="551" mass="61996">MKLSNIFTTASAAALLLSGSTLFSSCTDNFETLNTNQYEVNPDNMPFSAQFIEPMTYVYAPHQNMFQFWTNLSIDLFGGYFMTPHNFGGNGNVDYKLNRGFCGGMYENYYLHIFNNTSRLIKACDEKGITDFSAVMRVVQAYATACATDAYGPIAYKSVIESNGVTYAYDSQEEIYNEIFKLLDEAIAGFKSGKSTPEQMQRFDYWCNGDKALWIKVANQFKLRYAMRIVKANPTLAKQKAEEAVRGGVLTSADRDILIDHGISNELTRMFEWGDCGINANLTTLMDGFKDPRIGLYITKNKDDVKANDATVVAKGTQYLGIRGGCNLPNKPNPWSNYSQVVCSYATPLPVMKVAEAYFLRAEGALRGWAMGADAQQLYEEGIRVSIHNELKYKKAYANIASISEEEINKYINGTSKQLDYVDPADSKNNIKAMNDVSVKWDAKASKEEKLQRIIIQKWIANFPLSTEAWADYRRTGYPKLFPNRVNSSDGTIDTNEQIRRLIYNNVEINTNNAELQKGIELLNKENSSSKFKGDIGGTRVWWDKQGAANF</sequence>
<gene>
    <name evidence="2" type="ORF">HMPREF2137_12815</name>
</gene>
<name>A0A096BIB4_9BACT</name>